<evidence type="ECO:0000256" key="1">
    <source>
        <dbReference type="SAM" id="MobiDB-lite"/>
    </source>
</evidence>
<name>A0A323V5A0_9RHOO</name>
<evidence type="ECO:0000313" key="3">
    <source>
        <dbReference type="Proteomes" id="UP000248259"/>
    </source>
</evidence>
<gene>
    <name evidence="2" type="ORF">DNK49_17405</name>
</gene>
<keyword evidence="3" id="KW-1185">Reference proteome</keyword>
<reference evidence="2 3" key="1">
    <citation type="submission" date="2018-06" db="EMBL/GenBank/DDBJ databases">
        <title>Azoarcus communis strain SWub3 genome.</title>
        <authorList>
            <person name="Zorraquino Salvo V."/>
            <person name="Toubiana D."/>
            <person name="Blumwald E."/>
        </authorList>
    </citation>
    <scope>NUCLEOTIDE SEQUENCE [LARGE SCALE GENOMIC DNA]</scope>
    <source>
        <strain evidence="2 3">SWub3</strain>
    </source>
</reference>
<dbReference type="EMBL" id="QKOE01000015">
    <property type="protein sequence ID" value="PZA15328.1"/>
    <property type="molecule type" value="Genomic_DNA"/>
</dbReference>
<protein>
    <submittedName>
        <fullName evidence="2">Uncharacterized protein</fullName>
    </submittedName>
</protein>
<proteinExistence type="predicted"/>
<sequence length="368" mass="40415">MSCSMARTCVAWVTPCGTTRKTSAGKPMTQLGEMVAIGIIQDPDEPPCPFTHESPPERDPGKNELIGSGSILAKSMKGSTSTDLLGSAKPDAVENPRYIAKHPLYSPGSLRSANAATQENWPVSIRLSDDDIRKLPVRCAAHHLIPAQESLKDSRLVPFMVHKDTPEDVKGGSVKGVLWRDVGYNVNGSENGVFLPGSYAVGGGRGGLRVWSTADEPDHEQEDLPENADNCEAAFLTGNPDAIDEHTPKWQYVKQAMRLTPGQFHDRHADYSREVQLKLDGIAKTLAKQYKDRERSAECPCEECRKSRDKWKDAGYPPPAALVARLNTVSSRFALYLNGSAWAMNLYTSKWCKAYMQGRQAGKAWAKT</sequence>
<evidence type="ECO:0000313" key="2">
    <source>
        <dbReference type="EMBL" id="PZA15328.1"/>
    </source>
</evidence>
<comment type="caution">
    <text evidence="2">The sequence shown here is derived from an EMBL/GenBank/DDBJ whole genome shotgun (WGS) entry which is preliminary data.</text>
</comment>
<accession>A0A323V5A0</accession>
<dbReference type="AlphaFoldDB" id="A0A323V5A0"/>
<feature type="region of interest" description="Disordered" evidence="1">
    <location>
        <begin position="44"/>
        <end position="64"/>
    </location>
</feature>
<dbReference type="Proteomes" id="UP000248259">
    <property type="component" value="Unassembled WGS sequence"/>
</dbReference>
<organism evidence="2 3">
    <name type="scientific">Parazoarcus communis SWub3 = DSM 12120</name>
    <dbReference type="NCBI Taxonomy" id="1121029"/>
    <lineage>
        <taxon>Bacteria</taxon>
        <taxon>Pseudomonadati</taxon>
        <taxon>Pseudomonadota</taxon>
        <taxon>Betaproteobacteria</taxon>
        <taxon>Rhodocyclales</taxon>
        <taxon>Zoogloeaceae</taxon>
        <taxon>Parazoarcus</taxon>
    </lineage>
</organism>
<dbReference type="OrthoDB" id="6397819at2"/>